<feature type="domain" description="RNA polymerase sigma-70 region 2" evidence="5">
    <location>
        <begin position="24"/>
        <end position="75"/>
    </location>
</feature>
<keyword evidence="1" id="KW-0805">Transcription regulation</keyword>
<gene>
    <name evidence="6" type="ORF">CCE28_10990</name>
</gene>
<dbReference type="InterPro" id="IPR013325">
    <property type="entry name" value="RNA_pol_sigma_r2"/>
</dbReference>
<evidence type="ECO:0000256" key="3">
    <source>
        <dbReference type="ARBA" id="ARBA00023125"/>
    </source>
</evidence>
<evidence type="ECO:0000313" key="7">
    <source>
        <dbReference type="Proteomes" id="UP000216024"/>
    </source>
</evidence>
<dbReference type="Proteomes" id="UP000216024">
    <property type="component" value="Unassembled WGS sequence"/>
</dbReference>
<evidence type="ECO:0000256" key="4">
    <source>
        <dbReference type="ARBA" id="ARBA00023163"/>
    </source>
</evidence>
<dbReference type="AlphaFoldDB" id="A0A267MIV1"/>
<keyword evidence="2" id="KW-0731">Sigma factor</keyword>
<dbReference type="InterPro" id="IPR014284">
    <property type="entry name" value="RNA_pol_sigma-70_dom"/>
</dbReference>
<dbReference type="Gene3D" id="1.20.120.1810">
    <property type="match status" value="1"/>
</dbReference>
<dbReference type="PANTHER" id="PTHR30385">
    <property type="entry name" value="SIGMA FACTOR F FLAGELLAR"/>
    <property type="match status" value="1"/>
</dbReference>
<keyword evidence="7" id="KW-1185">Reference proteome</keyword>
<dbReference type="GO" id="GO:0006352">
    <property type="term" value="P:DNA-templated transcription initiation"/>
    <property type="evidence" value="ECO:0007669"/>
    <property type="project" value="InterPro"/>
</dbReference>
<dbReference type="NCBIfam" id="TIGR02937">
    <property type="entry name" value="sigma70-ECF"/>
    <property type="match status" value="1"/>
</dbReference>
<proteinExistence type="predicted"/>
<dbReference type="EMBL" id="NIBG01000008">
    <property type="protein sequence ID" value="PAB59377.1"/>
    <property type="molecule type" value="Genomic_DNA"/>
</dbReference>
<dbReference type="RefSeq" id="WP_095133757.1">
    <property type="nucleotide sequence ID" value="NZ_NIBG01000008.1"/>
</dbReference>
<dbReference type="InterPro" id="IPR007627">
    <property type="entry name" value="RNA_pol_sigma70_r2"/>
</dbReference>
<evidence type="ECO:0000256" key="1">
    <source>
        <dbReference type="ARBA" id="ARBA00023015"/>
    </source>
</evidence>
<dbReference type="OrthoDB" id="1730259at2"/>
<evidence type="ECO:0000256" key="2">
    <source>
        <dbReference type="ARBA" id="ARBA00023082"/>
    </source>
</evidence>
<protein>
    <recommendedName>
        <fullName evidence="5">RNA polymerase sigma-70 region 2 domain-containing protein</fullName>
    </recommendedName>
</protein>
<evidence type="ECO:0000259" key="5">
    <source>
        <dbReference type="Pfam" id="PF04542"/>
    </source>
</evidence>
<dbReference type="SUPFAM" id="SSF88946">
    <property type="entry name" value="Sigma2 domain of RNA polymerase sigma factors"/>
    <property type="match status" value="1"/>
</dbReference>
<accession>A0A267MIV1</accession>
<keyword evidence="3" id="KW-0238">DNA-binding</keyword>
<comment type="caution">
    <text evidence="6">The sequence shown here is derived from an EMBL/GenBank/DDBJ whole genome shotgun (WGS) entry which is preliminary data.</text>
</comment>
<dbReference type="GO" id="GO:0016987">
    <property type="term" value="F:sigma factor activity"/>
    <property type="evidence" value="ECO:0007669"/>
    <property type="project" value="UniProtKB-KW"/>
</dbReference>
<name>A0A267MIV1_9FIRM</name>
<dbReference type="InterPro" id="IPR013324">
    <property type="entry name" value="RNA_pol_sigma_r3/r4-like"/>
</dbReference>
<dbReference type="SUPFAM" id="SSF88659">
    <property type="entry name" value="Sigma3 and sigma4 domains of RNA polymerase sigma factors"/>
    <property type="match status" value="1"/>
</dbReference>
<dbReference type="GO" id="GO:0003677">
    <property type="term" value="F:DNA binding"/>
    <property type="evidence" value="ECO:0007669"/>
    <property type="project" value="UniProtKB-KW"/>
</dbReference>
<evidence type="ECO:0000313" key="6">
    <source>
        <dbReference type="EMBL" id="PAB59377.1"/>
    </source>
</evidence>
<reference evidence="6 7" key="1">
    <citation type="submission" date="2017-06" db="EMBL/GenBank/DDBJ databases">
        <title>Draft genome sequence of anaerobic fermentative bacterium Anaeromicrobium sediminis DY2726D isolated from West Pacific Ocean sediments.</title>
        <authorList>
            <person name="Zeng X."/>
        </authorList>
    </citation>
    <scope>NUCLEOTIDE SEQUENCE [LARGE SCALE GENOMIC DNA]</scope>
    <source>
        <strain evidence="6 7">DY2726D</strain>
    </source>
</reference>
<dbReference type="Pfam" id="PF04542">
    <property type="entry name" value="Sigma70_r2"/>
    <property type="match status" value="1"/>
</dbReference>
<organism evidence="6 7">
    <name type="scientific">Anaeromicrobium sediminis</name>
    <dbReference type="NCBI Taxonomy" id="1478221"/>
    <lineage>
        <taxon>Bacteria</taxon>
        <taxon>Bacillati</taxon>
        <taxon>Bacillota</taxon>
        <taxon>Clostridia</taxon>
        <taxon>Peptostreptococcales</taxon>
        <taxon>Thermotaleaceae</taxon>
        <taxon>Anaeromicrobium</taxon>
    </lineage>
</organism>
<dbReference type="Gene3D" id="1.20.140.160">
    <property type="match status" value="1"/>
</dbReference>
<sequence>MEYKMKDLLESAKVGNQDSKLKIVENLRPLIISSIKKYNYNNELFEDLYEDGKVEILKSINEFKENKNTPFLGYVKMKLKYMYLNKSNKKTLDTVPIEKRHGKESLLEILDSGENSEDILIKKENTDEILKAIEKLDMNSRKIIYLYYVKNMKLKDICVTLDLTYYSGAKMKERAIKKIRDFISRS</sequence>
<keyword evidence="4" id="KW-0804">Transcription</keyword>